<feature type="transmembrane region" description="Helical" evidence="1">
    <location>
        <begin position="100"/>
        <end position="122"/>
    </location>
</feature>
<evidence type="ECO:0000313" key="2">
    <source>
        <dbReference type="EMBL" id="SHH47419.1"/>
    </source>
</evidence>
<name>A0A1M5T9L5_9FIRM</name>
<feature type="transmembrane region" description="Helical" evidence="1">
    <location>
        <begin position="12"/>
        <end position="36"/>
    </location>
</feature>
<dbReference type="OrthoDB" id="9813051at2"/>
<dbReference type="AlphaFoldDB" id="A0A1M5T9L5"/>
<protein>
    <submittedName>
        <fullName evidence="2">Integral membrane protein TIGR01906</fullName>
    </submittedName>
</protein>
<gene>
    <name evidence="2" type="ORF">SAMN04488530_15412</name>
</gene>
<dbReference type="EMBL" id="FQWX01000054">
    <property type="protein sequence ID" value="SHH47419.1"/>
    <property type="molecule type" value="Genomic_DNA"/>
</dbReference>
<proteinExistence type="predicted"/>
<organism evidence="2 3">
    <name type="scientific">Asaccharospora irregularis DSM 2635</name>
    <dbReference type="NCBI Taxonomy" id="1121321"/>
    <lineage>
        <taxon>Bacteria</taxon>
        <taxon>Bacillati</taxon>
        <taxon>Bacillota</taxon>
        <taxon>Clostridia</taxon>
        <taxon>Peptostreptococcales</taxon>
        <taxon>Peptostreptococcaceae</taxon>
        <taxon>Asaccharospora</taxon>
    </lineage>
</organism>
<dbReference type="STRING" id="1121321.SAMN04488530_15412"/>
<keyword evidence="1" id="KW-0812">Transmembrane</keyword>
<sequence>MNRDMSKEKNNVFQTLIAISISLCILILMVKFALAFKSFYYFEVDRLNIESMSNMTKNEIIKNYDYTIDYLLGKKGTEFELPSLPSSLFGKVHFEEVLKIFSTLNIVLTVGIAISIIGIVFLYKKRNFNFIKKVSNILTFFPIIFGAIFSLNFERSFIIFHKIFFRNDYWIFDPQKDPIINILPQEFFFDIAIFILIINFVIAFLLRIIYHKKLKYLK</sequence>
<keyword evidence="1" id="KW-0472">Membrane</keyword>
<feature type="transmembrane region" description="Helical" evidence="1">
    <location>
        <begin position="187"/>
        <end position="210"/>
    </location>
</feature>
<evidence type="ECO:0000313" key="3">
    <source>
        <dbReference type="Proteomes" id="UP000243255"/>
    </source>
</evidence>
<dbReference type="RefSeq" id="WP_084120405.1">
    <property type="nucleotide sequence ID" value="NZ_BAABCH010000067.1"/>
</dbReference>
<accession>A0A1M5T9L5</accession>
<evidence type="ECO:0000256" key="1">
    <source>
        <dbReference type="SAM" id="Phobius"/>
    </source>
</evidence>
<reference evidence="3" key="1">
    <citation type="submission" date="2016-11" db="EMBL/GenBank/DDBJ databases">
        <authorList>
            <person name="Varghese N."/>
            <person name="Submissions S."/>
        </authorList>
    </citation>
    <scope>NUCLEOTIDE SEQUENCE [LARGE SCALE GENOMIC DNA]</scope>
    <source>
        <strain evidence="3">DSM 2635</strain>
    </source>
</reference>
<dbReference type="NCBIfam" id="TIGR01906">
    <property type="entry name" value="integ_TIGR01906"/>
    <property type="match status" value="1"/>
</dbReference>
<dbReference type="InterPro" id="IPR010178">
    <property type="entry name" value="Lit"/>
</dbReference>
<dbReference type="Pfam" id="PF07314">
    <property type="entry name" value="Lit"/>
    <property type="match status" value="1"/>
</dbReference>
<keyword evidence="3" id="KW-1185">Reference proteome</keyword>
<feature type="transmembrane region" description="Helical" evidence="1">
    <location>
        <begin position="134"/>
        <end position="153"/>
    </location>
</feature>
<dbReference type="Proteomes" id="UP000243255">
    <property type="component" value="Unassembled WGS sequence"/>
</dbReference>
<keyword evidence="1" id="KW-1133">Transmembrane helix</keyword>